<protein>
    <submittedName>
        <fullName evidence="2">DNA binding domain protein, excisionase family</fullName>
    </submittedName>
</protein>
<reference evidence="2 3" key="1">
    <citation type="journal article" date="2010" name="Stand. Genomic Sci.">
        <title>Complete genome sequence of Haliangium ochraceum type strain (SMP-2).</title>
        <authorList>
            <consortium name="US DOE Joint Genome Institute (JGI-PGF)"/>
            <person name="Ivanova N."/>
            <person name="Daum C."/>
            <person name="Lang E."/>
            <person name="Abt B."/>
            <person name="Kopitz M."/>
            <person name="Saunders E."/>
            <person name="Lapidus A."/>
            <person name="Lucas S."/>
            <person name="Glavina Del Rio T."/>
            <person name="Nolan M."/>
            <person name="Tice H."/>
            <person name="Copeland A."/>
            <person name="Cheng J.F."/>
            <person name="Chen F."/>
            <person name="Bruce D."/>
            <person name="Goodwin L."/>
            <person name="Pitluck S."/>
            <person name="Mavromatis K."/>
            <person name="Pati A."/>
            <person name="Mikhailova N."/>
            <person name="Chen A."/>
            <person name="Palaniappan K."/>
            <person name="Land M."/>
            <person name="Hauser L."/>
            <person name="Chang Y.J."/>
            <person name="Jeffries C.D."/>
            <person name="Detter J.C."/>
            <person name="Brettin T."/>
            <person name="Rohde M."/>
            <person name="Goker M."/>
            <person name="Bristow J."/>
            <person name="Markowitz V."/>
            <person name="Eisen J.A."/>
            <person name="Hugenholtz P."/>
            <person name="Kyrpides N.C."/>
            <person name="Klenk H.P."/>
        </authorList>
    </citation>
    <scope>NUCLEOTIDE SEQUENCE [LARGE SCALE GENOMIC DNA]</scope>
    <source>
        <strain evidence="3">DSM 14365 / CIP 107738 / JCM 11303 / AJ 13395 / SMP-2</strain>
    </source>
</reference>
<dbReference type="SUPFAM" id="SSF46955">
    <property type="entry name" value="Putative DNA-binding domain"/>
    <property type="match status" value="1"/>
</dbReference>
<accession>D0LR27</accession>
<sequence length="137" mass="15167">MSEEMLSIQDVAEILGLHVKTVRGYVRDGRLAATRIGKQYRITRAQLAAFTGQEPAPEVPRARHVEVSSIVQIDAIDQHESARISNTLLAMAQSNRDRSQALRIESVYDEQRGSLKIIVIGSVEATGVLLQQIAYLL</sequence>
<dbReference type="STRING" id="502025.Hoch_3029"/>
<dbReference type="KEGG" id="hoh:Hoch_3029"/>
<keyword evidence="3" id="KW-1185">Reference proteome</keyword>
<dbReference type="InterPro" id="IPR041657">
    <property type="entry name" value="HTH_17"/>
</dbReference>
<dbReference type="InterPro" id="IPR009061">
    <property type="entry name" value="DNA-bd_dom_put_sf"/>
</dbReference>
<proteinExistence type="predicted"/>
<dbReference type="NCBIfam" id="TIGR01764">
    <property type="entry name" value="excise"/>
    <property type="match status" value="1"/>
</dbReference>
<feature type="domain" description="Helix-turn-helix" evidence="1">
    <location>
        <begin position="5"/>
        <end position="50"/>
    </location>
</feature>
<dbReference type="AlphaFoldDB" id="D0LR27"/>
<organism evidence="2 3">
    <name type="scientific">Haliangium ochraceum (strain DSM 14365 / JCM 11303 / SMP-2)</name>
    <dbReference type="NCBI Taxonomy" id="502025"/>
    <lineage>
        <taxon>Bacteria</taxon>
        <taxon>Pseudomonadati</taxon>
        <taxon>Myxococcota</taxon>
        <taxon>Polyangia</taxon>
        <taxon>Haliangiales</taxon>
        <taxon>Kofleriaceae</taxon>
        <taxon>Haliangium</taxon>
    </lineage>
</organism>
<evidence type="ECO:0000313" key="2">
    <source>
        <dbReference type="EMBL" id="ACY15535.1"/>
    </source>
</evidence>
<dbReference type="RefSeq" id="WP_012828135.1">
    <property type="nucleotide sequence ID" value="NC_013440.1"/>
</dbReference>
<gene>
    <name evidence="2" type="ordered locus">Hoch_3029</name>
</gene>
<name>D0LR27_HALO1</name>
<dbReference type="Proteomes" id="UP000001880">
    <property type="component" value="Chromosome"/>
</dbReference>
<dbReference type="GO" id="GO:0003677">
    <property type="term" value="F:DNA binding"/>
    <property type="evidence" value="ECO:0007669"/>
    <property type="project" value="InterPro"/>
</dbReference>
<dbReference type="InterPro" id="IPR010093">
    <property type="entry name" value="SinI_DNA-bd"/>
</dbReference>
<dbReference type="OrthoDB" id="5459819at2"/>
<dbReference type="HOGENOM" id="CLU_136649_0_0_7"/>
<dbReference type="eggNOG" id="COG0789">
    <property type="taxonomic scope" value="Bacteria"/>
</dbReference>
<evidence type="ECO:0000259" key="1">
    <source>
        <dbReference type="Pfam" id="PF12728"/>
    </source>
</evidence>
<evidence type="ECO:0000313" key="3">
    <source>
        <dbReference type="Proteomes" id="UP000001880"/>
    </source>
</evidence>
<dbReference type="Pfam" id="PF12728">
    <property type="entry name" value="HTH_17"/>
    <property type="match status" value="1"/>
</dbReference>
<dbReference type="EMBL" id="CP001804">
    <property type="protein sequence ID" value="ACY15535.1"/>
    <property type="molecule type" value="Genomic_DNA"/>
</dbReference>